<feature type="domain" description="OCIA" evidence="2">
    <location>
        <begin position="9"/>
        <end position="85"/>
    </location>
</feature>
<gene>
    <name evidence="3" type="ORF">TCAL_00760</name>
</gene>
<comment type="caution">
    <text evidence="3">The sequence shown here is derived from an EMBL/GenBank/DDBJ whole genome shotgun (WGS) entry which is preliminary data.</text>
</comment>
<sequence>MKSGGKSGQEELKICQECLQEGFWYRAVPLVAFTVGGTLYSARRGWLKPSTRFGIWPKVIMPSALMLGLGPLSYLSSSSCKKKFLERTPNGSIALTIKSRELPEPAAEDVKPIDEYDNTIRIPGFDQNGKEMPPLSPDEVKIFKECNRVATVYFNLPSMLVFGTLGFVGQIKGYLKESTFFTSPRFARLPKTFAGLVVGYTLGQLSYAASGHCSNLFLRDYPYTNIAKFFRRQEYFAAHGRFPGETVHTPVTTESGETIVVRDPMNPNSTPYSTVDDIPLQDVVPRSYDEFRQSSLERIQADQK</sequence>
<dbReference type="InterPro" id="IPR009764">
    <property type="entry name" value="OCIA_dom"/>
</dbReference>
<feature type="transmembrane region" description="Helical" evidence="1">
    <location>
        <begin position="55"/>
        <end position="75"/>
    </location>
</feature>
<protein>
    <recommendedName>
        <fullName evidence="2">OCIA domain-containing protein</fullName>
    </recommendedName>
</protein>
<evidence type="ECO:0000259" key="2">
    <source>
        <dbReference type="Pfam" id="PF07051"/>
    </source>
</evidence>
<feature type="domain" description="OCIA" evidence="2">
    <location>
        <begin position="135"/>
        <end position="209"/>
    </location>
</feature>
<reference evidence="3 4" key="1">
    <citation type="journal article" date="2018" name="Nat. Ecol. Evol.">
        <title>Genomic signatures of mitonuclear coevolution across populations of Tigriopus californicus.</title>
        <authorList>
            <person name="Barreto F.S."/>
            <person name="Watson E.T."/>
            <person name="Lima T.G."/>
            <person name="Willett C.S."/>
            <person name="Edmands S."/>
            <person name="Li W."/>
            <person name="Burton R.S."/>
        </authorList>
    </citation>
    <scope>NUCLEOTIDE SEQUENCE [LARGE SCALE GENOMIC DNA]</scope>
    <source>
        <strain evidence="3 4">San Diego</strain>
    </source>
</reference>
<feature type="transmembrane region" description="Helical" evidence="1">
    <location>
        <begin position="23"/>
        <end position="43"/>
    </location>
</feature>
<dbReference type="Proteomes" id="UP000318571">
    <property type="component" value="Chromosome 2"/>
</dbReference>
<keyword evidence="1" id="KW-1133">Transmembrane helix</keyword>
<dbReference type="EMBL" id="VCGU01000005">
    <property type="protein sequence ID" value="TRY75365.1"/>
    <property type="molecule type" value="Genomic_DNA"/>
</dbReference>
<dbReference type="PANTHER" id="PTHR13336">
    <property type="entry name" value="OVARIAN CARCINOMA IMMUNOREACTIVE ANTIGEN"/>
    <property type="match status" value="1"/>
</dbReference>
<dbReference type="GO" id="GO:0005768">
    <property type="term" value="C:endosome"/>
    <property type="evidence" value="ECO:0007669"/>
    <property type="project" value="TreeGrafter"/>
</dbReference>
<keyword evidence="1" id="KW-0812">Transmembrane</keyword>
<organism evidence="3 4">
    <name type="scientific">Tigriopus californicus</name>
    <name type="common">Marine copepod</name>
    <dbReference type="NCBI Taxonomy" id="6832"/>
    <lineage>
        <taxon>Eukaryota</taxon>
        <taxon>Metazoa</taxon>
        <taxon>Ecdysozoa</taxon>
        <taxon>Arthropoda</taxon>
        <taxon>Crustacea</taxon>
        <taxon>Multicrustacea</taxon>
        <taxon>Hexanauplia</taxon>
        <taxon>Copepoda</taxon>
        <taxon>Harpacticoida</taxon>
        <taxon>Harpacticidae</taxon>
        <taxon>Tigriopus</taxon>
    </lineage>
</organism>
<evidence type="ECO:0000313" key="4">
    <source>
        <dbReference type="Proteomes" id="UP000318571"/>
    </source>
</evidence>
<accession>A0A553PCE9</accession>
<dbReference type="PANTHER" id="PTHR13336:SF3">
    <property type="entry name" value="OCIA DOMAIN-CONTAINING PROTEIN 1"/>
    <property type="match status" value="1"/>
</dbReference>
<evidence type="ECO:0000256" key="1">
    <source>
        <dbReference type="SAM" id="Phobius"/>
    </source>
</evidence>
<keyword evidence="1" id="KW-0472">Membrane</keyword>
<dbReference type="AlphaFoldDB" id="A0A553PCE9"/>
<dbReference type="Pfam" id="PF07051">
    <property type="entry name" value="OCIA"/>
    <property type="match status" value="2"/>
</dbReference>
<proteinExistence type="predicted"/>
<evidence type="ECO:0000313" key="3">
    <source>
        <dbReference type="EMBL" id="TRY75365.1"/>
    </source>
</evidence>
<dbReference type="InterPro" id="IPR040187">
    <property type="entry name" value="OCAD1/2"/>
</dbReference>
<name>A0A553PCE9_TIGCA</name>
<keyword evidence="4" id="KW-1185">Reference proteome</keyword>
<dbReference type="OrthoDB" id="6513616at2759"/>